<comment type="caution">
    <text evidence="1">The sequence shown here is derived from an EMBL/GenBank/DDBJ whole genome shotgun (WGS) entry which is preliminary data.</text>
</comment>
<protein>
    <submittedName>
        <fullName evidence="1">Uncharacterized protein</fullName>
    </submittedName>
</protein>
<evidence type="ECO:0000313" key="2">
    <source>
        <dbReference type="Proteomes" id="UP000717585"/>
    </source>
</evidence>
<accession>A0A8J6B1K0</accession>
<reference evidence="1" key="1">
    <citation type="submission" date="2021-05" db="EMBL/GenBank/DDBJ databases">
        <title>A free-living protist that lacks canonical eukaryotic 1 DNA replication and segregation systems.</title>
        <authorList>
            <person name="Salas-Leiva D.E."/>
            <person name="Tromer E.C."/>
            <person name="Curtis B.A."/>
            <person name="Jerlstrom-Hultqvist J."/>
            <person name="Kolisko M."/>
            <person name="Yi Z."/>
            <person name="Salas-Leiva J.S."/>
            <person name="Gallot-Lavallee L."/>
            <person name="Kops G.J.P.L."/>
            <person name="Archibald J.M."/>
            <person name="Simpson A.G.B."/>
            <person name="Roger A.J."/>
        </authorList>
    </citation>
    <scope>NUCLEOTIDE SEQUENCE</scope>
    <source>
        <strain evidence="1">BICM</strain>
    </source>
</reference>
<evidence type="ECO:0000313" key="1">
    <source>
        <dbReference type="EMBL" id="KAG9392314.1"/>
    </source>
</evidence>
<gene>
    <name evidence="1" type="ORF">J8273_5303</name>
</gene>
<organism evidence="1 2">
    <name type="scientific">Carpediemonas membranifera</name>
    <dbReference type="NCBI Taxonomy" id="201153"/>
    <lineage>
        <taxon>Eukaryota</taxon>
        <taxon>Metamonada</taxon>
        <taxon>Carpediemonas-like organisms</taxon>
        <taxon>Carpediemonas</taxon>
    </lineage>
</organism>
<sequence length="470" mass="51042">MQSVPRAPGFEPDERRSYDISAYRCYKSSKSFLDGRHMARYWHIDSSTRFSASCFTKDLHGFGCFVLGASQEDRVVGPGREGPGSILILDVSGGEYNGQWTIEHGYGDVYKLEPIPQTSMFVIHSSSFAVVVDIALEDDRLLMTEACAIDPPPTGGVHDDVVTAVGLVDNTDFGLVLCVGTLLGRVLVYTMADPAAPELVWALGATLRYPIVQISPLRLGFSLVDAVSSVYNLDLNQPDNFTTPVTSGSTTHSPTCATTVRIFGCDQTLVGRTSFGLLPLSSNLLSKQGIALAPAPLFKIFDKTYVSSIAQVGEIITIGMMTGEVLVAHTDGIQLTMGYRNSWGVTSRNRKASERFFDFQPLYRVKPDGSTRHLGSRVTTADRMHLIPSKIEHRRLTPVGKEITRTFNIRQALIDRWAKDDPADRSPVTTVCVGVTSGPILSLSAGRGGVRVMELRLGSVASGGGEVEME</sequence>
<name>A0A8J6B1K0_9EUKA</name>
<proteinExistence type="predicted"/>
<dbReference type="AlphaFoldDB" id="A0A8J6B1K0"/>
<keyword evidence="2" id="KW-1185">Reference proteome</keyword>
<dbReference type="EMBL" id="JAHDYR010000038">
    <property type="protein sequence ID" value="KAG9392314.1"/>
    <property type="molecule type" value="Genomic_DNA"/>
</dbReference>
<dbReference type="Proteomes" id="UP000717585">
    <property type="component" value="Unassembled WGS sequence"/>
</dbReference>